<protein>
    <recommendedName>
        <fullName evidence="2">DUF3857 domain-containing protein</fullName>
    </recommendedName>
</protein>
<feature type="chain" id="PRO_5008895552" description="DUF3857 domain-containing protein" evidence="1">
    <location>
        <begin position="29"/>
        <end position="671"/>
    </location>
</feature>
<accession>A0A1C9W873</accession>
<dbReference type="STRING" id="1769779.AUP74_01899"/>
<feature type="signal peptide" evidence="1">
    <location>
        <begin position="1"/>
        <end position="28"/>
    </location>
</feature>
<dbReference type="Gene3D" id="2.60.40.3140">
    <property type="match status" value="1"/>
</dbReference>
<gene>
    <name evidence="3" type="ORF">AUP74_01899</name>
</gene>
<reference evidence="4" key="1">
    <citation type="submission" date="2016-01" db="EMBL/GenBank/DDBJ databases">
        <title>Complete genome sequence of Microbulbifer sp. CCB-MM1, a halophile isolated from Matang Mangrove Forest, Perak.</title>
        <authorList>
            <person name="Moh T.H."/>
            <person name="Dinesh B."/>
            <person name="Lau N.-S."/>
            <person name="Go F."/>
            <person name="Alexander Chong S.-C."/>
        </authorList>
    </citation>
    <scope>NUCLEOTIDE SEQUENCE [LARGE SCALE GENOMIC DNA]</scope>
    <source>
        <strain evidence="4">CCB-MM1</strain>
    </source>
</reference>
<proteinExistence type="predicted"/>
<sequence length="671" mass="76227" precursor="true">MSHIALTSMLTLARLLALTLLLPAIAVAKAPEVTVGPAPAWVVPPPAAPIDEVHSGAVRYQLSNSQVFHRGTQKQYYQQLVMEPLNQQGVQEVSELNFEFYPSYEQLVVHEISIYRDGVKTNRLQVEAFKLFQTEEELDSKLYSERWRALYILEDIRPGDIITYAYTVDGSNPIFERSDFGSLPLNWGAAVGQRHVRVISDKPIRYRFNNAEVPVATANTEHGFEYLIDLHRVPAIPAESQFPHWHEPQNYFQYTGYSNWREVSDWALGLYDIDRALPDAMKASLDQWRADLGVLGAVNRAVRLVQEDIRYFGIELGINSHLPRTPQETLNKRYGDCKDKALLMTAMLDHLGVESYPALVSASRREAIDDDLPSPNAFDHVINLIRIDGHEYWVDGTASAQGADIRNKGHFDYERALVVRPGSRTLVTIATPSDDRSTLTAATEERFAIDAGANTANLTIQSTFNRLKAEQARQYFRSLDQRQVNSNHANFLAQYYPGVQSTGDVTFTDDLEQNRMVVTEAYQIDRVAPLISARRIFTLYGSSIASYLFKPEERIRHSPLALPHPLRLTHQIFAEIQGEVLWQDPAKATVIENPWFRLSREASLEDSALAVAFEFESKAEFVNHRDLPEYLAQLDKLDEALQYRFWAKGSDSGEQRSSREMKNLIKSLIRK</sequence>
<dbReference type="Pfam" id="PF12969">
    <property type="entry name" value="DUF3857"/>
    <property type="match status" value="1"/>
</dbReference>
<dbReference type="EMBL" id="CP014143">
    <property type="protein sequence ID" value="AOS97330.1"/>
    <property type="molecule type" value="Genomic_DNA"/>
</dbReference>
<keyword evidence="4" id="KW-1185">Reference proteome</keyword>
<name>A0A1C9W873_9GAMM</name>
<dbReference type="InterPro" id="IPR038765">
    <property type="entry name" value="Papain-like_cys_pep_sf"/>
</dbReference>
<dbReference type="PATRIC" id="fig|1769779.3.peg.1903"/>
<evidence type="ECO:0000259" key="2">
    <source>
        <dbReference type="Pfam" id="PF12969"/>
    </source>
</evidence>
<feature type="domain" description="DUF3857" evidence="2">
    <location>
        <begin position="74"/>
        <end position="235"/>
    </location>
</feature>
<evidence type="ECO:0000313" key="3">
    <source>
        <dbReference type="EMBL" id="AOS97330.1"/>
    </source>
</evidence>
<dbReference type="AlphaFoldDB" id="A0A1C9W873"/>
<evidence type="ECO:0000256" key="1">
    <source>
        <dbReference type="SAM" id="SignalP"/>
    </source>
</evidence>
<dbReference type="Gene3D" id="3.10.620.30">
    <property type="match status" value="1"/>
</dbReference>
<organism evidence="3 4">
    <name type="scientific">Microbulbifer aggregans</name>
    <dbReference type="NCBI Taxonomy" id="1769779"/>
    <lineage>
        <taxon>Bacteria</taxon>
        <taxon>Pseudomonadati</taxon>
        <taxon>Pseudomonadota</taxon>
        <taxon>Gammaproteobacteria</taxon>
        <taxon>Cellvibrionales</taxon>
        <taxon>Microbulbiferaceae</taxon>
        <taxon>Microbulbifer</taxon>
    </lineage>
</organism>
<dbReference type="KEGG" id="micc:AUP74_01899"/>
<dbReference type="SUPFAM" id="SSF54001">
    <property type="entry name" value="Cysteine proteinases"/>
    <property type="match status" value="1"/>
</dbReference>
<dbReference type="Proteomes" id="UP000095672">
    <property type="component" value="Chromosome"/>
</dbReference>
<evidence type="ECO:0000313" key="4">
    <source>
        <dbReference type="Proteomes" id="UP000095672"/>
    </source>
</evidence>
<dbReference type="InterPro" id="IPR024618">
    <property type="entry name" value="DUF3857"/>
</dbReference>
<keyword evidence="1" id="KW-0732">Signal</keyword>